<dbReference type="Pfam" id="PF00069">
    <property type="entry name" value="Pkinase"/>
    <property type="match status" value="1"/>
</dbReference>
<evidence type="ECO:0000313" key="13">
    <source>
        <dbReference type="EMBL" id="GMG43898.1"/>
    </source>
</evidence>
<feature type="binding site" evidence="10">
    <location>
        <position position="473"/>
    </location>
    <ligand>
        <name>ATP</name>
        <dbReference type="ChEBI" id="CHEBI:30616"/>
    </ligand>
</feature>
<name>A0A9W7DMN1_AMBMO</name>
<evidence type="ECO:0000256" key="5">
    <source>
        <dbReference type="ARBA" id="ARBA00022777"/>
    </source>
</evidence>
<keyword evidence="6 10" id="KW-0067">ATP-binding</keyword>
<dbReference type="GO" id="GO:0004674">
    <property type="term" value="F:protein serine/threonine kinase activity"/>
    <property type="evidence" value="ECO:0007669"/>
    <property type="project" value="UniProtKB-KW"/>
</dbReference>
<feature type="region of interest" description="Disordered" evidence="11">
    <location>
        <begin position="227"/>
        <end position="280"/>
    </location>
</feature>
<dbReference type="InterPro" id="IPR017441">
    <property type="entry name" value="Protein_kinase_ATP_BS"/>
</dbReference>
<comment type="catalytic activity">
    <reaction evidence="7">
        <text>L-threonyl-[protein] + ATP = O-phospho-L-threonyl-[protein] + ADP + H(+)</text>
        <dbReference type="Rhea" id="RHEA:46608"/>
        <dbReference type="Rhea" id="RHEA-COMP:11060"/>
        <dbReference type="Rhea" id="RHEA-COMP:11605"/>
        <dbReference type="ChEBI" id="CHEBI:15378"/>
        <dbReference type="ChEBI" id="CHEBI:30013"/>
        <dbReference type="ChEBI" id="CHEBI:30616"/>
        <dbReference type="ChEBI" id="CHEBI:61977"/>
        <dbReference type="ChEBI" id="CHEBI:456216"/>
        <dbReference type="EC" id="2.7.11.1"/>
    </reaction>
</comment>
<evidence type="ECO:0000256" key="1">
    <source>
        <dbReference type="ARBA" id="ARBA00012513"/>
    </source>
</evidence>
<evidence type="ECO:0000256" key="8">
    <source>
        <dbReference type="ARBA" id="ARBA00048679"/>
    </source>
</evidence>
<dbReference type="OrthoDB" id="6513151at2759"/>
<dbReference type="InterPro" id="IPR008271">
    <property type="entry name" value="Ser/Thr_kinase_AS"/>
</dbReference>
<evidence type="ECO:0000256" key="9">
    <source>
        <dbReference type="ARBA" id="ARBA00078109"/>
    </source>
</evidence>
<feature type="compositionally biased region" description="Low complexity" evidence="11">
    <location>
        <begin position="261"/>
        <end position="278"/>
    </location>
</feature>
<feature type="compositionally biased region" description="Low complexity" evidence="11">
    <location>
        <begin position="150"/>
        <end position="192"/>
    </location>
</feature>
<dbReference type="Proteomes" id="UP001165063">
    <property type="component" value="Unassembled WGS sequence"/>
</dbReference>
<feature type="region of interest" description="Disordered" evidence="11">
    <location>
        <begin position="1"/>
        <end position="91"/>
    </location>
</feature>
<dbReference type="GO" id="GO:0030003">
    <property type="term" value="P:intracellular monoatomic cation homeostasis"/>
    <property type="evidence" value="ECO:0007669"/>
    <property type="project" value="TreeGrafter"/>
</dbReference>
<keyword evidence="2" id="KW-0723">Serine/threonine-protein kinase</keyword>
<dbReference type="GO" id="GO:0030447">
    <property type="term" value="P:filamentous growth"/>
    <property type="evidence" value="ECO:0007669"/>
    <property type="project" value="UniProtKB-ARBA"/>
</dbReference>
<dbReference type="EC" id="2.7.11.1" evidence="1"/>
<feature type="region of interest" description="Disordered" evidence="11">
    <location>
        <begin position="150"/>
        <end position="212"/>
    </location>
</feature>
<evidence type="ECO:0000256" key="2">
    <source>
        <dbReference type="ARBA" id="ARBA00022527"/>
    </source>
</evidence>
<protein>
    <recommendedName>
        <fullName evidence="1">non-specific serine/threonine protein kinase</fullName>
        <ecNumber evidence="1">2.7.11.1</ecNumber>
    </recommendedName>
    <alternativeName>
        <fullName evidence="9">Halotolerance protein 4</fullName>
    </alternativeName>
</protein>
<feature type="compositionally biased region" description="Low complexity" evidence="11">
    <location>
        <begin position="232"/>
        <end position="251"/>
    </location>
</feature>
<gene>
    <name evidence="13" type="ORF">Amon01_000669400</name>
</gene>
<dbReference type="EMBL" id="BSXU01004419">
    <property type="protein sequence ID" value="GMG43898.1"/>
    <property type="molecule type" value="Genomic_DNA"/>
</dbReference>
<dbReference type="PANTHER" id="PTHR24343">
    <property type="entry name" value="SERINE/THREONINE KINASE"/>
    <property type="match status" value="1"/>
</dbReference>
<keyword evidence="5" id="KW-0418">Kinase</keyword>
<organism evidence="13 14">
    <name type="scientific">Ambrosiozyma monospora</name>
    <name type="common">Yeast</name>
    <name type="synonym">Endomycopsis monosporus</name>
    <dbReference type="NCBI Taxonomy" id="43982"/>
    <lineage>
        <taxon>Eukaryota</taxon>
        <taxon>Fungi</taxon>
        <taxon>Dikarya</taxon>
        <taxon>Ascomycota</taxon>
        <taxon>Saccharomycotina</taxon>
        <taxon>Pichiomycetes</taxon>
        <taxon>Pichiales</taxon>
        <taxon>Pichiaceae</taxon>
        <taxon>Ambrosiozyma</taxon>
    </lineage>
</organism>
<evidence type="ECO:0000256" key="7">
    <source>
        <dbReference type="ARBA" id="ARBA00047899"/>
    </source>
</evidence>
<dbReference type="PROSITE" id="PS00108">
    <property type="entry name" value="PROTEIN_KINASE_ST"/>
    <property type="match status" value="1"/>
</dbReference>
<evidence type="ECO:0000259" key="12">
    <source>
        <dbReference type="PROSITE" id="PS50011"/>
    </source>
</evidence>
<keyword evidence="14" id="KW-1185">Reference proteome</keyword>
<feature type="compositionally biased region" description="Polar residues" evidence="11">
    <location>
        <begin position="1"/>
        <end position="34"/>
    </location>
</feature>
<dbReference type="CDD" id="cd13994">
    <property type="entry name" value="STKc_HAL4_like"/>
    <property type="match status" value="1"/>
</dbReference>
<dbReference type="PROSITE" id="PS50011">
    <property type="entry name" value="PROTEIN_KINASE_DOM"/>
    <property type="match status" value="1"/>
</dbReference>
<dbReference type="Gene3D" id="1.10.510.10">
    <property type="entry name" value="Transferase(Phosphotransferase) domain 1"/>
    <property type="match status" value="1"/>
</dbReference>
<dbReference type="InterPro" id="IPR000719">
    <property type="entry name" value="Prot_kinase_dom"/>
</dbReference>
<dbReference type="GO" id="GO:0005524">
    <property type="term" value="F:ATP binding"/>
    <property type="evidence" value="ECO:0007669"/>
    <property type="project" value="UniProtKB-UniRule"/>
</dbReference>
<evidence type="ECO:0000256" key="3">
    <source>
        <dbReference type="ARBA" id="ARBA00022679"/>
    </source>
</evidence>
<reference evidence="13" key="1">
    <citation type="submission" date="2023-04" db="EMBL/GenBank/DDBJ databases">
        <title>Ambrosiozyma monospora NBRC 1965.</title>
        <authorList>
            <person name="Ichikawa N."/>
            <person name="Sato H."/>
            <person name="Tonouchi N."/>
        </authorList>
    </citation>
    <scope>NUCLEOTIDE SEQUENCE</scope>
    <source>
        <strain evidence="13">NBRC 1965</strain>
    </source>
</reference>
<evidence type="ECO:0000313" key="14">
    <source>
        <dbReference type="Proteomes" id="UP001165063"/>
    </source>
</evidence>
<proteinExistence type="predicted"/>
<dbReference type="InterPro" id="IPR011009">
    <property type="entry name" value="Kinase-like_dom_sf"/>
</dbReference>
<feature type="compositionally biased region" description="Low complexity" evidence="11">
    <location>
        <begin position="60"/>
        <end position="91"/>
    </location>
</feature>
<dbReference type="SUPFAM" id="SSF56112">
    <property type="entry name" value="Protein kinase-like (PK-like)"/>
    <property type="match status" value="1"/>
</dbReference>
<dbReference type="GO" id="GO:0005829">
    <property type="term" value="C:cytosol"/>
    <property type="evidence" value="ECO:0007669"/>
    <property type="project" value="TreeGrafter"/>
</dbReference>
<dbReference type="FunFam" id="1.10.510.10:FF:000183">
    <property type="entry name" value="Serine/threonine-protein kinase hal4"/>
    <property type="match status" value="1"/>
</dbReference>
<dbReference type="SMART" id="SM00220">
    <property type="entry name" value="S_TKc"/>
    <property type="match status" value="1"/>
</dbReference>
<sequence>MATASNTNSSTPQVPNAPLPSNSTGKLSRPTSTLKKLGKLFSVSKSKQQLKFQEDEQRQQRQQQPSSTIPTKSGSISSSNSTKSSSSSSTSLTIATHGLGRKSPRFDYSSFACSSSNVVSPVLSNSSSYVSMQSQNEVLVMKSISRHSKSATNSAYSHTNSNSNSNSGSKEATATASATATAPSQQNSTSSNLMAVSSKLAKKSPSQHSFGHHYVVTTPKNMSSLNLNEQKTQSQAQSASASASASSSSATSDHHKVIHPSNSSANSNISRASSTTTRKQVSIIQPRFIMTVDGNHEHHLRNSKRQEKVGQMLKDWLGGKKLRSEAVSAIPNILSSTNLAALDKEAKDTVDAVNLTASNNHLPPTLFSSLLNQVKRGDITQYSGSDSAASLHNQPVNAVSVLNNKQVSSVPVPVATVAAVATTVVADENNAIDHRSFAEKYGKCQEVVGRGAFGVVRIAHKKTEAGEVLFAVKEFKRRPTESEKRYSSRLTNEFCISSSLKHKNIISSYDLLRDAKSDYCEVMEYCSGGDLYSLIITAGKLEYAEADCFFKQLIKAVHYMHEMGVAHRDLKPENILITNNGVLKITDFGNAECFRMAWEDDIQLSRGICGSSPYIAPEEYVTKEFDPRAVDIWACGVIYMAMRTGRQLWKQANLDDEFYSIFS</sequence>
<dbReference type="PROSITE" id="PS00107">
    <property type="entry name" value="PROTEIN_KINASE_ATP"/>
    <property type="match status" value="1"/>
</dbReference>
<evidence type="ECO:0000256" key="6">
    <source>
        <dbReference type="ARBA" id="ARBA00022840"/>
    </source>
</evidence>
<evidence type="ECO:0000256" key="11">
    <source>
        <dbReference type="SAM" id="MobiDB-lite"/>
    </source>
</evidence>
<comment type="catalytic activity">
    <reaction evidence="8">
        <text>L-seryl-[protein] + ATP = O-phospho-L-seryl-[protein] + ADP + H(+)</text>
        <dbReference type="Rhea" id="RHEA:17989"/>
        <dbReference type="Rhea" id="RHEA-COMP:9863"/>
        <dbReference type="Rhea" id="RHEA-COMP:11604"/>
        <dbReference type="ChEBI" id="CHEBI:15378"/>
        <dbReference type="ChEBI" id="CHEBI:29999"/>
        <dbReference type="ChEBI" id="CHEBI:30616"/>
        <dbReference type="ChEBI" id="CHEBI:83421"/>
        <dbReference type="ChEBI" id="CHEBI:456216"/>
        <dbReference type="EC" id="2.7.11.1"/>
    </reaction>
</comment>
<feature type="domain" description="Protein kinase" evidence="12">
    <location>
        <begin position="442"/>
        <end position="663"/>
    </location>
</feature>
<dbReference type="AlphaFoldDB" id="A0A9W7DMN1"/>
<keyword evidence="3" id="KW-0808">Transferase</keyword>
<keyword evidence="4 10" id="KW-0547">Nucleotide-binding</keyword>
<evidence type="ECO:0000256" key="4">
    <source>
        <dbReference type="ARBA" id="ARBA00022741"/>
    </source>
</evidence>
<accession>A0A9W7DMN1</accession>
<dbReference type="PANTHER" id="PTHR24343:SF558">
    <property type="entry name" value="PROTEIN KINASE DOMAIN-CONTAINING PROTEIN"/>
    <property type="match status" value="1"/>
</dbReference>
<evidence type="ECO:0000256" key="10">
    <source>
        <dbReference type="PROSITE-ProRule" id="PRU10141"/>
    </source>
</evidence>
<comment type="caution">
    <text evidence="13">The sequence shown here is derived from an EMBL/GenBank/DDBJ whole genome shotgun (WGS) entry which is preliminary data.</text>
</comment>